<proteinExistence type="predicted"/>
<protein>
    <submittedName>
        <fullName evidence="2">Murein L,D-transpeptidase catalytic domain family protein</fullName>
    </submittedName>
</protein>
<keyword evidence="1" id="KW-0472">Membrane</keyword>
<keyword evidence="3" id="KW-1185">Reference proteome</keyword>
<sequence length="267" mass="29583">MKFIRNKRFKTYSVKGLIVCTFVLTFLSLSWKTSKDKPTISATNSVHDSISNIVNNEISFTNLVNDLYKDADLKKANLALPVFEKALIGFVNLKSKNALNENKDILTIVDFTKPSTEKRMWIVDLKNKTLLLNTHVAHGQGSGADMATNFSNIAESHQSSLGFYIASETYFGKHGLSLKLDGQDKGINDLARERAIVVHGAKYVSENFIKSTGRLGRSYGCPAVSEELNAKVIELIKGKTCFFINGNSKNYQSALLDNTNMSDIVSI</sequence>
<evidence type="ECO:0000313" key="2">
    <source>
        <dbReference type="EMBL" id="MFD2730723.1"/>
    </source>
</evidence>
<accession>A0ABW5TP03</accession>
<name>A0ABW5TP03_9SPHI</name>
<keyword evidence="1" id="KW-1133">Transmembrane helix</keyword>
<keyword evidence="1" id="KW-0812">Transmembrane</keyword>
<dbReference type="Proteomes" id="UP001597546">
    <property type="component" value="Unassembled WGS sequence"/>
</dbReference>
<organism evidence="2 3">
    <name type="scientific">Pedobacter alpinus</name>
    <dbReference type="NCBI Taxonomy" id="1590643"/>
    <lineage>
        <taxon>Bacteria</taxon>
        <taxon>Pseudomonadati</taxon>
        <taxon>Bacteroidota</taxon>
        <taxon>Sphingobacteriia</taxon>
        <taxon>Sphingobacteriales</taxon>
        <taxon>Sphingobacteriaceae</taxon>
        <taxon>Pedobacter</taxon>
    </lineage>
</organism>
<dbReference type="RefSeq" id="WP_379040470.1">
    <property type="nucleotide sequence ID" value="NZ_JBHSKW010000005.1"/>
</dbReference>
<dbReference type="EMBL" id="JBHULV010000008">
    <property type="protein sequence ID" value="MFD2730723.1"/>
    <property type="molecule type" value="Genomic_DNA"/>
</dbReference>
<gene>
    <name evidence="2" type="ORF">ACFSSE_03330</name>
</gene>
<evidence type="ECO:0000256" key="1">
    <source>
        <dbReference type="SAM" id="Phobius"/>
    </source>
</evidence>
<reference evidence="3" key="1">
    <citation type="journal article" date="2019" name="Int. J. Syst. Evol. Microbiol.">
        <title>The Global Catalogue of Microorganisms (GCM) 10K type strain sequencing project: providing services to taxonomists for standard genome sequencing and annotation.</title>
        <authorList>
            <consortium name="The Broad Institute Genomics Platform"/>
            <consortium name="The Broad Institute Genome Sequencing Center for Infectious Disease"/>
            <person name="Wu L."/>
            <person name="Ma J."/>
        </authorList>
    </citation>
    <scope>NUCLEOTIDE SEQUENCE [LARGE SCALE GENOMIC DNA]</scope>
    <source>
        <strain evidence="3">KCTC 42456</strain>
    </source>
</reference>
<dbReference type="InterPro" id="IPR032676">
    <property type="entry name" value="YkuD_2"/>
</dbReference>
<feature type="transmembrane region" description="Helical" evidence="1">
    <location>
        <begin position="12"/>
        <end position="31"/>
    </location>
</feature>
<dbReference type="PANTHER" id="PTHR38477:SF1">
    <property type="entry name" value="MUREIN L,D-TRANSPEPTIDASE CATALYTIC DOMAIN FAMILY PROTEIN"/>
    <property type="match status" value="1"/>
</dbReference>
<evidence type="ECO:0000313" key="3">
    <source>
        <dbReference type="Proteomes" id="UP001597546"/>
    </source>
</evidence>
<dbReference type="PANTHER" id="PTHR38477">
    <property type="entry name" value="HYPOTHETICAL EXPORTED PROTEIN"/>
    <property type="match status" value="1"/>
</dbReference>
<dbReference type="Pfam" id="PF13645">
    <property type="entry name" value="YkuD_2"/>
    <property type="match status" value="1"/>
</dbReference>
<comment type="caution">
    <text evidence="2">The sequence shown here is derived from an EMBL/GenBank/DDBJ whole genome shotgun (WGS) entry which is preliminary data.</text>
</comment>